<feature type="compositionally biased region" description="Basic and acidic residues" evidence="1">
    <location>
        <begin position="45"/>
        <end position="74"/>
    </location>
</feature>
<dbReference type="Proteomes" id="UP001162156">
    <property type="component" value="Unassembled WGS sequence"/>
</dbReference>
<proteinExistence type="predicted"/>
<comment type="caution">
    <text evidence="2">The sequence shown here is derived from an EMBL/GenBank/DDBJ whole genome shotgun (WGS) entry which is preliminary data.</text>
</comment>
<feature type="region of interest" description="Disordered" evidence="1">
    <location>
        <begin position="1"/>
        <end position="80"/>
    </location>
</feature>
<name>A0AAV8ZKJ8_9CUCU</name>
<evidence type="ECO:0000313" key="3">
    <source>
        <dbReference type="Proteomes" id="UP001162156"/>
    </source>
</evidence>
<evidence type="ECO:0000256" key="1">
    <source>
        <dbReference type="SAM" id="MobiDB-lite"/>
    </source>
</evidence>
<keyword evidence="3" id="KW-1185">Reference proteome</keyword>
<dbReference type="AlphaFoldDB" id="A0AAV8ZKJ8"/>
<sequence length="80" mass="9309">MYGRESEEENEEIAEEPQTPTMEFCIEEPQTSVRASEESIPQPGHSRELNKSAPTKKDRISDYISRHELTEKSKISWKKN</sequence>
<reference evidence="2" key="1">
    <citation type="journal article" date="2023" name="Insect Mol. Biol.">
        <title>Genome sequencing provides insights into the evolution of gene families encoding plant cell wall-degrading enzymes in longhorned beetles.</title>
        <authorList>
            <person name="Shin N.R."/>
            <person name="Okamura Y."/>
            <person name="Kirsch R."/>
            <person name="Pauchet Y."/>
        </authorList>
    </citation>
    <scope>NUCLEOTIDE SEQUENCE</scope>
    <source>
        <strain evidence="2">RBIC_L_NR</strain>
    </source>
</reference>
<accession>A0AAV8ZKJ8</accession>
<evidence type="ECO:0000313" key="2">
    <source>
        <dbReference type="EMBL" id="KAJ8964123.1"/>
    </source>
</evidence>
<gene>
    <name evidence="2" type="ORF">NQ314_005119</name>
</gene>
<protein>
    <submittedName>
        <fullName evidence="2">Uncharacterized protein</fullName>
    </submittedName>
</protein>
<organism evidence="2 3">
    <name type="scientific">Rhamnusium bicolor</name>
    <dbReference type="NCBI Taxonomy" id="1586634"/>
    <lineage>
        <taxon>Eukaryota</taxon>
        <taxon>Metazoa</taxon>
        <taxon>Ecdysozoa</taxon>
        <taxon>Arthropoda</taxon>
        <taxon>Hexapoda</taxon>
        <taxon>Insecta</taxon>
        <taxon>Pterygota</taxon>
        <taxon>Neoptera</taxon>
        <taxon>Endopterygota</taxon>
        <taxon>Coleoptera</taxon>
        <taxon>Polyphaga</taxon>
        <taxon>Cucujiformia</taxon>
        <taxon>Chrysomeloidea</taxon>
        <taxon>Cerambycidae</taxon>
        <taxon>Lepturinae</taxon>
        <taxon>Rhagiini</taxon>
        <taxon>Rhamnusium</taxon>
    </lineage>
</organism>
<dbReference type="EMBL" id="JANEYF010001442">
    <property type="protein sequence ID" value="KAJ8964123.1"/>
    <property type="molecule type" value="Genomic_DNA"/>
</dbReference>
<feature type="compositionally biased region" description="Acidic residues" evidence="1">
    <location>
        <begin position="1"/>
        <end position="15"/>
    </location>
</feature>